<gene>
    <name evidence="2" type="ORF">CL52_16635</name>
    <name evidence="3" type="ORF">SAMN05660875_10917</name>
</gene>
<name>A0A8D3Y3K6_9GAMM</name>
<dbReference type="AlphaFoldDB" id="A0A8D3Y3K6"/>
<reference evidence="2 4" key="3">
    <citation type="journal article" name="Genome Announc.">
        <title>Complete Genome Sequence of Pseudomonas balearica DSM 6083T.</title>
        <authorList>
            <person name="Bennasar-Figueras A."/>
            <person name="Salva-Serra F."/>
            <person name="Jaen-Luchoro D."/>
            <person name="Segui C."/>
            <person name="Aliaga F."/>
            <person name="Busquets A."/>
            <person name="Gomila M."/>
            <person name="Moore E.R."/>
            <person name="Lalucat J."/>
        </authorList>
    </citation>
    <scope>NUCLEOTIDE SEQUENCE [LARGE SCALE GENOMIC DNA]</scope>
    <source>
        <strain evidence="4">DSM 6083</strain>
        <strain evidence="2">DSM6083</strain>
    </source>
</reference>
<feature type="transmembrane region" description="Helical" evidence="1">
    <location>
        <begin position="69"/>
        <end position="87"/>
    </location>
</feature>
<dbReference type="GeneID" id="77261515"/>
<dbReference type="Proteomes" id="UP000182276">
    <property type="component" value="Unassembled WGS sequence"/>
</dbReference>
<evidence type="ECO:0000313" key="3">
    <source>
        <dbReference type="EMBL" id="SDM79017.1"/>
    </source>
</evidence>
<reference evidence="4" key="1">
    <citation type="submission" date="2014-03" db="EMBL/GenBank/DDBJ databases">
        <title>Complete genome of Pseudomonas balearica DSM 6083T, a sewage water isolate from an enrichment with 2-methylnaphthalene.</title>
        <authorList>
            <person name="Salva-Serra F."/>
            <person name="Jaen-Luchoro D."/>
            <person name="Busquets A."/>
            <person name="Pena A."/>
            <person name="Gomila M."/>
            <person name="Bosch R."/>
            <person name="Nogales B."/>
            <person name="Garcia-Valdes E."/>
            <person name="Lalucat J."/>
            <person name="Bennasar A."/>
        </authorList>
    </citation>
    <scope>NUCLEOTIDE SEQUENCE [LARGE SCALE GENOMIC DNA]</scope>
    <source>
        <strain evidence="4">DSM 6083</strain>
    </source>
</reference>
<organism evidence="2 4">
    <name type="scientific">Stutzerimonas balearica DSM 6083</name>
    <dbReference type="NCBI Taxonomy" id="1123016"/>
    <lineage>
        <taxon>Bacteria</taxon>
        <taxon>Pseudomonadati</taxon>
        <taxon>Pseudomonadota</taxon>
        <taxon>Gammaproteobacteria</taxon>
        <taxon>Pseudomonadales</taxon>
        <taxon>Pseudomonadaceae</taxon>
        <taxon>Stutzerimonas</taxon>
    </lineage>
</organism>
<keyword evidence="1" id="KW-0812">Transmembrane</keyword>
<dbReference type="RefSeq" id="WP_043221841.1">
    <property type="nucleotide sequence ID" value="NZ_CP007511.1"/>
</dbReference>
<dbReference type="EMBL" id="FNHO01000009">
    <property type="protein sequence ID" value="SDM79017.1"/>
    <property type="molecule type" value="Genomic_DNA"/>
</dbReference>
<evidence type="ECO:0000256" key="1">
    <source>
        <dbReference type="SAM" id="Phobius"/>
    </source>
</evidence>
<protein>
    <submittedName>
        <fullName evidence="2">Membrane protein</fullName>
    </submittedName>
</protein>
<sequence>MNTPNTRDGWVSMPLDEFKRLIEDAAERGAKRAMTDVGLDGESAAADIRELRGLLEAFNTAKHTAWQTLVRMVTTGFILVLVAGALIKLKLFGGGH</sequence>
<dbReference type="Proteomes" id="UP000031271">
    <property type="component" value="Chromosome"/>
</dbReference>
<keyword evidence="5" id="KW-1185">Reference proteome</keyword>
<keyword evidence="1" id="KW-1133">Transmembrane helix</keyword>
<dbReference type="InterPro" id="IPR046130">
    <property type="entry name" value="DUF6127"/>
</dbReference>
<evidence type="ECO:0000313" key="4">
    <source>
        <dbReference type="Proteomes" id="UP000031271"/>
    </source>
</evidence>
<reference evidence="3 5" key="2">
    <citation type="submission" date="2016-10" db="EMBL/GenBank/DDBJ databases">
        <authorList>
            <person name="Varghese N."/>
            <person name="Submissions S."/>
        </authorList>
    </citation>
    <scope>NUCLEOTIDE SEQUENCE [LARGE SCALE GENOMIC DNA]</scope>
    <source>
        <strain evidence="3 5">DSM 6083</strain>
    </source>
</reference>
<keyword evidence="1" id="KW-0472">Membrane</keyword>
<accession>A0A8D3Y3K6</accession>
<dbReference type="Pfam" id="PF19622">
    <property type="entry name" value="DUF6127"/>
    <property type="match status" value="1"/>
</dbReference>
<dbReference type="KEGG" id="pbm:CL52_16635"/>
<evidence type="ECO:0000313" key="5">
    <source>
        <dbReference type="Proteomes" id="UP000182276"/>
    </source>
</evidence>
<proteinExistence type="predicted"/>
<evidence type="ECO:0000313" key="2">
    <source>
        <dbReference type="EMBL" id="AJE16586.1"/>
    </source>
</evidence>
<dbReference type="EMBL" id="CP007511">
    <property type="protein sequence ID" value="AJE16586.1"/>
    <property type="molecule type" value="Genomic_DNA"/>
</dbReference>